<proteinExistence type="predicted"/>
<dbReference type="Proteomes" id="UP000694843">
    <property type="component" value="Unplaced"/>
</dbReference>
<reference evidence="3" key="1">
    <citation type="submission" date="2025-08" db="UniProtKB">
        <authorList>
            <consortium name="RefSeq"/>
        </authorList>
    </citation>
    <scope>IDENTIFICATION</scope>
    <source>
        <tissue evidence="3">Whole organism</tissue>
    </source>
</reference>
<accession>A0A8B7N0H1</accession>
<evidence type="ECO:0000256" key="1">
    <source>
        <dbReference type="SAM" id="SignalP"/>
    </source>
</evidence>
<protein>
    <submittedName>
        <fullName evidence="3">Uncharacterized protein LOC108664843</fullName>
    </submittedName>
</protein>
<name>A0A8B7N0H1_HYAAZ</name>
<dbReference type="RefSeq" id="XP_018007025.1">
    <property type="nucleotide sequence ID" value="XM_018151536.2"/>
</dbReference>
<feature type="signal peptide" evidence="1">
    <location>
        <begin position="1"/>
        <end position="20"/>
    </location>
</feature>
<dbReference type="AlphaFoldDB" id="A0A8B7N0H1"/>
<dbReference type="InterPro" id="IPR016186">
    <property type="entry name" value="C-type_lectin-like/link_sf"/>
</dbReference>
<dbReference type="Gene3D" id="3.10.100.10">
    <property type="entry name" value="Mannose-Binding Protein A, subunit A"/>
    <property type="match status" value="1"/>
</dbReference>
<evidence type="ECO:0000313" key="3">
    <source>
        <dbReference type="RefSeq" id="XP_018007025.1"/>
    </source>
</evidence>
<keyword evidence="2" id="KW-1185">Reference proteome</keyword>
<evidence type="ECO:0000313" key="2">
    <source>
        <dbReference type="Proteomes" id="UP000694843"/>
    </source>
</evidence>
<gene>
    <name evidence="3" type="primary">LOC108664843</name>
</gene>
<dbReference type="KEGG" id="hazt:108664843"/>
<organism evidence="2 3">
    <name type="scientific">Hyalella azteca</name>
    <name type="common">Amphipod</name>
    <dbReference type="NCBI Taxonomy" id="294128"/>
    <lineage>
        <taxon>Eukaryota</taxon>
        <taxon>Metazoa</taxon>
        <taxon>Ecdysozoa</taxon>
        <taxon>Arthropoda</taxon>
        <taxon>Crustacea</taxon>
        <taxon>Multicrustacea</taxon>
        <taxon>Malacostraca</taxon>
        <taxon>Eumalacostraca</taxon>
        <taxon>Peracarida</taxon>
        <taxon>Amphipoda</taxon>
        <taxon>Senticaudata</taxon>
        <taxon>Talitrida</taxon>
        <taxon>Talitroidea</taxon>
        <taxon>Hyalellidae</taxon>
        <taxon>Hyalella</taxon>
    </lineage>
</organism>
<dbReference type="GeneID" id="108664843"/>
<dbReference type="OrthoDB" id="6394779at2759"/>
<keyword evidence="1" id="KW-0732">Signal</keyword>
<sequence length="232" mass="24766">MWQSLSWPLLCLLVLSDVQGSNLVYTVHFSGATLCPAFVRNKTRVGSVVMCALHASSVRAPAFAFCEGETEDCLLASSAYTAGTMAASGLLCRLYSSNSQPPLPPPKPQGKKRYKLSTAITTNGDVSSMSAENLCAADGYQFAVIASAAEQQLVFDQVGAEIKSRCTYACLAWLWLDPSYRWSDGSVLNQCEVGIGNPGDAVPCFTQGGAPGLYKFYCRAGTGIPVVCQVYE</sequence>
<feature type="chain" id="PRO_5034279834" evidence="1">
    <location>
        <begin position="21"/>
        <end position="232"/>
    </location>
</feature>
<dbReference type="SUPFAM" id="SSF56436">
    <property type="entry name" value="C-type lectin-like"/>
    <property type="match status" value="1"/>
</dbReference>
<dbReference type="InterPro" id="IPR016187">
    <property type="entry name" value="CTDL_fold"/>
</dbReference>